<name>A0A2I0ANN0_9ASPA</name>
<protein>
    <recommendedName>
        <fullName evidence="4">DUF538 domain-containing protein</fullName>
    </recommendedName>
</protein>
<evidence type="ECO:0000256" key="1">
    <source>
        <dbReference type="SAM" id="SignalP"/>
    </source>
</evidence>
<dbReference type="STRING" id="1088818.A0A2I0ANN0"/>
<proteinExistence type="predicted"/>
<dbReference type="InterPro" id="IPR007493">
    <property type="entry name" value="DUF538"/>
</dbReference>
<dbReference type="PANTHER" id="PTHR31676">
    <property type="entry name" value="T31J12.3 PROTEIN-RELATED"/>
    <property type="match status" value="1"/>
</dbReference>
<dbReference type="InterPro" id="IPR036758">
    <property type="entry name" value="At5g01610-like"/>
</dbReference>
<accession>A0A2I0ANN0</accession>
<evidence type="ECO:0000313" key="2">
    <source>
        <dbReference type="EMBL" id="PKA57170.1"/>
    </source>
</evidence>
<keyword evidence="1" id="KW-0732">Signal</keyword>
<sequence length="153" mass="17216">MESLKPHKGFLVSLTIFTLFIALAETQSSDTLTAYELLEKFDFPKGILPEGVQSYLLRKDGSFDVYLGGECEFKVKGSYLLRYKKKISGQVKTGSLKNLRGVRVKILFIWLGIGEVVRREDELKFYVGPFSATFSVDSFTVSPQCRDGLILEA</sequence>
<organism evidence="2 3">
    <name type="scientific">Apostasia shenzhenica</name>
    <dbReference type="NCBI Taxonomy" id="1088818"/>
    <lineage>
        <taxon>Eukaryota</taxon>
        <taxon>Viridiplantae</taxon>
        <taxon>Streptophyta</taxon>
        <taxon>Embryophyta</taxon>
        <taxon>Tracheophyta</taxon>
        <taxon>Spermatophyta</taxon>
        <taxon>Magnoliopsida</taxon>
        <taxon>Liliopsida</taxon>
        <taxon>Asparagales</taxon>
        <taxon>Orchidaceae</taxon>
        <taxon>Apostasioideae</taxon>
        <taxon>Apostasia</taxon>
    </lineage>
</organism>
<reference evidence="2 3" key="1">
    <citation type="journal article" date="2017" name="Nature">
        <title>The Apostasia genome and the evolution of orchids.</title>
        <authorList>
            <person name="Zhang G.Q."/>
            <person name="Liu K.W."/>
            <person name="Li Z."/>
            <person name="Lohaus R."/>
            <person name="Hsiao Y.Y."/>
            <person name="Niu S.C."/>
            <person name="Wang J.Y."/>
            <person name="Lin Y.C."/>
            <person name="Xu Q."/>
            <person name="Chen L.J."/>
            <person name="Yoshida K."/>
            <person name="Fujiwara S."/>
            <person name="Wang Z.W."/>
            <person name="Zhang Y.Q."/>
            <person name="Mitsuda N."/>
            <person name="Wang M."/>
            <person name="Liu G.H."/>
            <person name="Pecoraro L."/>
            <person name="Huang H.X."/>
            <person name="Xiao X.J."/>
            <person name="Lin M."/>
            <person name="Wu X.Y."/>
            <person name="Wu W.L."/>
            <person name="Chen Y.Y."/>
            <person name="Chang S.B."/>
            <person name="Sakamoto S."/>
            <person name="Ohme-Takagi M."/>
            <person name="Yagi M."/>
            <person name="Zeng S.J."/>
            <person name="Shen C.Y."/>
            <person name="Yeh C.M."/>
            <person name="Luo Y.B."/>
            <person name="Tsai W.C."/>
            <person name="Van de Peer Y."/>
            <person name="Liu Z.J."/>
        </authorList>
    </citation>
    <scope>NUCLEOTIDE SEQUENCE [LARGE SCALE GENOMIC DNA]</scope>
    <source>
        <strain evidence="3">cv. Shenzhen</strain>
        <tissue evidence="2">Stem</tissue>
    </source>
</reference>
<dbReference type="Proteomes" id="UP000236161">
    <property type="component" value="Unassembled WGS sequence"/>
</dbReference>
<dbReference type="PANTHER" id="PTHR31676:SF27">
    <property type="entry name" value="EXPRESSED PROTEIN"/>
    <property type="match status" value="1"/>
</dbReference>
<evidence type="ECO:0000313" key="3">
    <source>
        <dbReference type="Proteomes" id="UP000236161"/>
    </source>
</evidence>
<keyword evidence="3" id="KW-1185">Reference proteome</keyword>
<dbReference type="Pfam" id="PF04398">
    <property type="entry name" value="DUF538"/>
    <property type="match status" value="1"/>
</dbReference>
<dbReference type="EMBL" id="KZ451969">
    <property type="protein sequence ID" value="PKA57170.1"/>
    <property type="molecule type" value="Genomic_DNA"/>
</dbReference>
<dbReference type="OrthoDB" id="1897482at2759"/>
<feature type="signal peptide" evidence="1">
    <location>
        <begin position="1"/>
        <end position="26"/>
    </location>
</feature>
<dbReference type="SUPFAM" id="SSF141562">
    <property type="entry name" value="At5g01610-like"/>
    <property type="match status" value="1"/>
</dbReference>
<dbReference type="AlphaFoldDB" id="A0A2I0ANN0"/>
<feature type="chain" id="PRO_5014148538" description="DUF538 domain-containing protein" evidence="1">
    <location>
        <begin position="27"/>
        <end position="153"/>
    </location>
</feature>
<dbReference type="Gene3D" id="2.30.240.10">
    <property type="entry name" value="At5g01610-like"/>
    <property type="match status" value="1"/>
</dbReference>
<gene>
    <name evidence="2" type="ORF">AXF42_Ash002474</name>
</gene>
<evidence type="ECO:0008006" key="4">
    <source>
        <dbReference type="Google" id="ProtNLM"/>
    </source>
</evidence>